<keyword evidence="2" id="KW-1185">Reference proteome</keyword>
<gene>
    <name evidence="1" type="ORF">SAMN04488589_0404</name>
</gene>
<evidence type="ECO:0000313" key="2">
    <source>
        <dbReference type="Proteomes" id="UP000199259"/>
    </source>
</evidence>
<dbReference type="RefSeq" id="WP_091708222.1">
    <property type="nucleotide sequence ID" value="NZ_FNCA01000001.1"/>
</dbReference>
<dbReference type="OrthoDB" id="142059at2157"/>
<proteinExistence type="predicted"/>
<dbReference type="EMBL" id="FNCA01000001">
    <property type="protein sequence ID" value="SDF34161.1"/>
    <property type="molecule type" value="Genomic_DNA"/>
</dbReference>
<reference evidence="1 2" key="1">
    <citation type="submission" date="2016-10" db="EMBL/GenBank/DDBJ databases">
        <authorList>
            <person name="Varghese N."/>
            <person name="Submissions S."/>
        </authorList>
    </citation>
    <scope>NUCLEOTIDE SEQUENCE [LARGE SCALE GENOMIC DNA]</scope>
    <source>
        <strain evidence="1 2">PL 12/M</strain>
    </source>
</reference>
<protein>
    <submittedName>
        <fullName evidence="1">Uncharacterized protein</fullName>
    </submittedName>
</protein>
<evidence type="ECO:0000313" key="1">
    <source>
        <dbReference type="EMBL" id="SDF34161.1"/>
    </source>
</evidence>
<sequence>MKKIIILLILLMLLMPVASADIFNDLEIKVNDYNQNTEYLPSYLKSLLGDEVIKLVIVADSGDEIYIKAVTENAYVTTFEKVSKDTEFDATMIIGSSEATVRSIIDSDTPLETFIEAKDNGDIVIEPVGFVNSVTYTVANVVLKISQLLGFI</sequence>
<name>A0A7Z7AUL0_9EURY</name>
<organism evidence="1 2">
    <name type="scientific">Methanolobus vulcani</name>
    <dbReference type="NCBI Taxonomy" id="38026"/>
    <lineage>
        <taxon>Archaea</taxon>
        <taxon>Methanobacteriati</taxon>
        <taxon>Methanobacteriota</taxon>
        <taxon>Stenosarchaea group</taxon>
        <taxon>Methanomicrobia</taxon>
        <taxon>Methanosarcinales</taxon>
        <taxon>Methanosarcinaceae</taxon>
        <taxon>Methanolobus</taxon>
    </lineage>
</organism>
<dbReference type="Proteomes" id="UP000199259">
    <property type="component" value="Unassembled WGS sequence"/>
</dbReference>
<accession>A0A7Z7AUL0</accession>
<dbReference type="AlphaFoldDB" id="A0A7Z7AUL0"/>
<comment type="caution">
    <text evidence="1">The sequence shown here is derived from an EMBL/GenBank/DDBJ whole genome shotgun (WGS) entry which is preliminary data.</text>
</comment>